<dbReference type="OrthoDB" id="9804145at2"/>
<name>A0A369VPF7_9SPHN</name>
<dbReference type="RefSeq" id="WP_114688947.1">
    <property type="nucleotide sequence ID" value="NZ_QQNB01000005.1"/>
</dbReference>
<sequence>MTAIAVATSAPSAADDVLLPLKGFQQQARNVLVQVITETDRFIDADPSRRREISLQVGVSLLRSPTGSGKTLTIGRSLEGAVGQLRGRTVWIWLTPYSGLVTQSRDALAEQCPGLRLRDVAADRNVAMARDGDVYVTTWSNVATENKDARIIRRDDEYTPGFDLFVAALRASGFRIGLVIDEAHQNFGTTAVQASAFYSNVLAPDFTVLATATPRDQQLQAFEAAVGIREINRIDVPREEVVRACLNKVGIKAVHFRADEKDERVLDMAEVAIFAGLERHRRVREALVEKGVDLVPLLLIQVENAGPGEPDPIARVRSILDSLDVDRSRVAVHTSKEPDPFFHTLAYDERKDILVFKMSAATGFDAPRAWTLVSLRSSVGPEFGLQVIGRIMRVHPKVQALHPFASEPPRTDLSLLDFGYVFLAHPAQQVGLVQAAAELNNLKGAIETLTDNVHVIDFGQGSQILLDPTQGFKELLVPSVPAAAADERLPERSSTANPDVGQPDPTAPVYLPLVSAQPYLALLSAELDAPARVNAATAKEEDEAKRPTPLFGYRLRDDLVFPKALAREVMPKSMDGLVKCISERVAIDDETVNLIYRNWGRVHVTEEELFGGERQTSVSNAPISAARIAAGAQAAFRFNDSIDERDLKPALLNRLRAAIIEKGLREPEERDLRRGVDLLGLLRPNLLTDACRSCLAGAVEVLQNEPIPELYQAPPGLEHARLGLYRVFPNDLNREELAFARLLDEDKTGTVLWWLRNPHNARWAVSIVLPNGERHFPDFVIGVNGNRRTLDNIALAEVKDDGTTGRLFSEKNGRKVRVQHSQYRRCLMVYRDDSSGWYQVAWRADLQRHVPADRFDIRQLEWTE</sequence>
<organism evidence="1 2">
    <name type="scientific">Sphingomonas aracearum</name>
    <dbReference type="NCBI Taxonomy" id="2283317"/>
    <lineage>
        <taxon>Bacteria</taxon>
        <taxon>Pseudomonadati</taxon>
        <taxon>Pseudomonadota</taxon>
        <taxon>Alphaproteobacteria</taxon>
        <taxon>Sphingomonadales</taxon>
        <taxon>Sphingomonadaceae</taxon>
        <taxon>Sphingomonas</taxon>
    </lineage>
</organism>
<accession>A0A369VPF7</accession>
<dbReference type="EMBL" id="QQNB01000005">
    <property type="protein sequence ID" value="RDE04276.1"/>
    <property type="molecule type" value="Genomic_DNA"/>
</dbReference>
<dbReference type="Gene3D" id="3.40.50.300">
    <property type="entry name" value="P-loop containing nucleotide triphosphate hydrolases"/>
    <property type="match status" value="1"/>
</dbReference>
<dbReference type="InterPro" id="IPR027417">
    <property type="entry name" value="P-loop_NTPase"/>
</dbReference>
<evidence type="ECO:0000313" key="1">
    <source>
        <dbReference type="EMBL" id="RDE04276.1"/>
    </source>
</evidence>
<dbReference type="SUPFAM" id="SSF52540">
    <property type="entry name" value="P-loop containing nucleoside triphosphate hydrolases"/>
    <property type="match status" value="2"/>
</dbReference>
<comment type="caution">
    <text evidence="1">The sequence shown here is derived from an EMBL/GenBank/DDBJ whole genome shotgun (WGS) entry which is preliminary data.</text>
</comment>
<evidence type="ECO:0008006" key="3">
    <source>
        <dbReference type="Google" id="ProtNLM"/>
    </source>
</evidence>
<reference evidence="1 2" key="1">
    <citation type="submission" date="2018-07" db="EMBL/GenBank/DDBJ databases">
        <title>a novel species of Sphingomonas isolated from the rhizosphere soil of Araceae plant.</title>
        <authorList>
            <person name="Zhiyong W."/>
            <person name="Qinglan Z."/>
            <person name="Zhiwei F."/>
            <person name="Ding X."/>
            <person name="Gejiao W."/>
            <person name="Shixue Z."/>
        </authorList>
    </citation>
    <scope>NUCLEOTIDE SEQUENCE [LARGE SCALE GENOMIC DNA]</scope>
    <source>
        <strain evidence="1 2">WZY 27</strain>
    </source>
</reference>
<keyword evidence="2" id="KW-1185">Reference proteome</keyword>
<protein>
    <recommendedName>
        <fullName evidence="3">Helicase ATP-binding domain-containing protein</fullName>
    </recommendedName>
</protein>
<gene>
    <name evidence="1" type="ORF">DVW87_16735</name>
</gene>
<dbReference type="Proteomes" id="UP000253918">
    <property type="component" value="Unassembled WGS sequence"/>
</dbReference>
<dbReference type="AlphaFoldDB" id="A0A369VPF7"/>
<evidence type="ECO:0000313" key="2">
    <source>
        <dbReference type="Proteomes" id="UP000253918"/>
    </source>
</evidence>
<proteinExistence type="predicted"/>